<proteinExistence type="predicted"/>
<feature type="domain" description="Helicase ATP-binding" evidence="8">
    <location>
        <begin position="143"/>
        <end position="314"/>
    </location>
</feature>
<evidence type="ECO:0000259" key="8">
    <source>
        <dbReference type="PROSITE" id="PS51192"/>
    </source>
</evidence>
<dbReference type="PANTHER" id="PTHR10799">
    <property type="entry name" value="SNF2/RAD54 HELICASE FAMILY"/>
    <property type="match status" value="1"/>
</dbReference>
<dbReference type="SMART" id="SM00249">
    <property type="entry name" value="PHD"/>
    <property type="match status" value="1"/>
</dbReference>
<sequence length="1035" mass="116006">MEPLGEPTPRRSSRKEVTATPIYNEKSRPYSKRKRNEDPSSSDKVKLKAKSAPSPIPKKQAKDDALKIRTDMRGDRDTSRAKWFAAHSGLFLPLLPPNSPFSAKFLKGNPSTTFVPRRETVEQPSLVTGEMKGYQLEGLAYLVWMYRNGVNCILGDEMGLGKTLQTLSLFAYIEESFKKKKAPHLIVCPLSVLSSWETECARWTPTLRLGRMHGARTERDAFKSSFASNQASDSTKLDIVLTTYETYAAEDRWFKHHAWMYCVLDEGHRIKGQDTQIRAAMDGVSSIYRLILTGTPLQNNLTELWTLLHFLYPMVFTPTSAALFGNAFSMALGTYDLEFLSATSALMATCMLRRTKATVEASGQFRVPDKEEYTVFLPLSEAQRFWTYRLLGGMERVDMEKVFGPGGPVSGREKVLGAWQQGTEYKRLKNLLMQLRMVNNHPYCLDDALPEPYAIGEHVVSSSVKLMAIDKLLKEILPKGEKVLIFSQFTRMLDLLEDFMTLRGYRYARLDGSTCRSRRTLDIKLFQKEDSPHQVYLISTKAGGLGINLTKASTVVMCDTDWNPQNDLQAIARAHRIGQTKTVKVYRLVCRATVEDQMLDRIRRKLFLSLKVMSSTSAAPAAEGPSKPGPKAGAKMGVKEMMDILRDGSSALTSTDDGMSLKTFLGAGWDEVVSVSRRREGVKDAIMRRDIKREEGGGDVEEEEDAGVSELDMEEEQRKMLAGVAQVKSRLFEGQLVARSNKDIADEWTDLQTRARKDKLIIVAGMAFAPPPSAPVALTDSMVVTKKQKKVELPERQWEDWCIHCRDGGELVMCNRCPRVFHAACRGINLRKLPANSLASQKLLACSQHACCGCGAGTTDAGGMLLTCRTCSRAWCDSCVEDEGGEPDYIGEVLPEFALLDREPKSTVFFIQCVNCKERIAADPQEQEDWKHQFARDERRLAQLRAELMGVGAEQEDELMLKPTPSRGPVKNEPVVLDLSSPVRSPKKMKRTEHLHSRSENTADVKPVLNTEKGSAMQRDNVLARNQALVIMQEE</sequence>
<name>A0A5C3QQW0_9AGAR</name>
<evidence type="ECO:0000256" key="4">
    <source>
        <dbReference type="ARBA" id="ARBA00022801"/>
    </source>
</evidence>
<reference evidence="10 11" key="1">
    <citation type="journal article" date="2019" name="Nat. Ecol. Evol.">
        <title>Megaphylogeny resolves global patterns of mushroom evolution.</title>
        <authorList>
            <person name="Varga T."/>
            <person name="Krizsan K."/>
            <person name="Foldi C."/>
            <person name="Dima B."/>
            <person name="Sanchez-Garcia M."/>
            <person name="Sanchez-Ramirez S."/>
            <person name="Szollosi G.J."/>
            <person name="Szarkandi J.G."/>
            <person name="Papp V."/>
            <person name="Albert L."/>
            <person name="Andreopoulos W."/>
            <person name="Angelini C."/>
            <person name="Antonin V."/>
            <person name="Barry K.W."/>
            <person name="Bougher N.L."/>
            <person name="Buchanan P."/>
            <person name="Buyck B."/>
            <person name="Bense V."/>
            <person name="Catcheside P."/>
            <person name="Chovatia M."/>
            <person name="Cooper J."/>
            <person name="Damon W."/>
            <person name="Desjardin D."/>
            <person name="Finy P."/>
            <person name="Geml J."/>
            <person name="Haridas S."/>
            <person name="Hughes K."/>
            <person name="Justo A."/>
            <person name="Karasinski D."/>
            <person name="Kautmanova I."/>
            <person name="Kiss B."/>
            <person name="Kocsube S."/>
            <person name="Kotiranta H."/>
            <person name="LaButti K.M."/>
            <person name="Lechner B.E."/>
            <person name="Liimatainen K."/>
            <person name="Lipzen A."/>
            <person name="Lukacs Z."/>
            <person name="Mihaltcheva S."/>
            <person name="Morgado L.N."/>
            <person name="Niskanen T."/>
            <person name="Noordeloos M.E."/>
            <person name="Ohm R.A."/>
            <person name="Ortiz-Santana B."/>
            <person name="Ovrebo C."/>
            <person name="Racz N."/>
            <person name="Riley R."/>
            <person name="Savchenko A."/>
            <person name="Shiryaev A."/>
            <person name="Soop K."/>
            <person name="Spirin V."/>
            <person name="Szebenyi C."/>
            <person name="Tomsovsky M."/>
            <person name="Tulloss R.E."/>
            <person name="Uehling J."/>
            <person name="Grigoriev I.V."/>
            <person name="Vagvolgyi C."/>
            <person name="Papp T."/>
            <person name="Martin F.M."/>
            <person name="Miettinen O."/>
            <person name="Hibbett D.S."/>
            <person name="Nagy L.G."/>
        </authorList>
    </citation>
    <scope>NUCLEOTIDE SEQUENCE [LARGE SCALE GENOMIC DNA]</scope>
    <source>
        <strain evidence="10 11">CBS 309.79</strain>
    </source>
</reference>
<dbReference type="Gene3D" id="3.40.50.300">
    <property type="entry name" value="P-loop containing nucleotide triphosphate hydrolases"/>
    <property type="match status" value="1"/>
</dbReference>
<dbReference type="GO" id="GO:0016787">
    <property type="term" value="F:hydrolase activity"/>
    <property type="evidence" value="ECO:0007669"/>
    <property type="project" value="UniProtKB-KW"/>
</dbReference>
<dbReference type="InterPro" id="IPR000330">
    <property type="entry name" value="SNF2_N"/>
</dbReference>
<dbReference type="InterPro" id="IPR014001">
    <property type="entry name" value="Helicase_ATP-bd"/>
</dbReference>
<dbReference type="Pfam" id="PF00176">
    <property type="entry name" value="SNF2-rel_dom"/>
    <property type="match status" value="1"/>
</dbReference>
<keyword evidence="4 10" id="KW-0378">Hydrolase</keyword>
<dbReference type="Gene3D" id="3.40.50.10810">
    <property type="entry name" value="Tandem AAA-ATPase domain"/>
    <property type="match status" value="1"/>
</dbReference>
<evidence type="ECO:0000256" key="7">
    <source>
        <dbReference type="SAM" id="MobiDB-lite"/>
    </source>
</evidence>
<dbReference type="SUPFAM" id="SSF52540">
    <property type="entry name" value="P-loop containing nucleoside triphosphate hydrolases"/>
    <property type="match status" value="2"/>
</dbReference>
<dbReference type="GO" id="GO:0005524">
    <property type="term" value="F:ATP binding"/>
    <property type="evidence" value="ECO:0007669"/>
    <property type="project" value="InterPro"/>
</dbReference>
<dbReference type="InterPro" id="IPR038718">
    <property type="entry name" value="SNF2-like_sf"/>
</dbReference>
<dbReference type="Pfam" id="PF00271">
    <property type="entry name" value="Helicase_C"/>
    <property type="match status" value="1"/>
</dbReference>
<dbReference type="InterPro" id="IPR049730">
    <property type="entry name" value="SNF2/RAD54-like_C"/>
</dbReference>
<protein>
    <submittedName>
        <fullName evidence="10">P-loop containing nucleoside triphosphate hydrolase protein</fullName>
    </submittedName>
</protein>
<evidence type="ECO:0000259" key="9">
    <source>
        <dbReference type="PROSITE" id="PS51194"/>
    </source>
</evidence>
<keyword evidence="6" id="KW-0067">ATP-binding</keyword>
<keyword evidence="1" id="KW-0479">Metal-binding</keyword>
<dbReference type="InterPro" id="IPR027417">
    <property type="entry name" value="P-loop_NTPase"/>
</dbReference>
<dbReference type="CDD" id="cd17919">
    <property type="entry name" value="DEXHc_Snf"/>
    <property type="match status" value="1"/>
</dbReference>
<keyword evidence="2" id="KW-0547">Nucleotide-binding</keyword>
<dbReference type="CDD" id="cd18793">
    <property type="entry name" value="SF2_C_SNF"/>
    <property type="match status" value="1"/>
</dbReference>
<dbReference type="GO" id="GO:0008270">
    <property type="term" value="F:zinc ion binding"/>
    <property type="evidence" value="ECO:0007669"/>
    <property type="project" value="UniProtKB-KW"/>
</dbReference>
<organism evidence="10 11">
    <name type="scientific">Pterulicium gracile</name>
    <dbReference type="NCBI Taxonomy" id="1884261"/>
    <lineage>
        <taxon>Eukaryota</taxon>
        <taxon>Fungi</taxon>
        <taxon>Dikarya</taxon>
        <taxon>Basidiomycota</taxon>
        <taxon>Agaricomycotina</taxon>
        <taxon>Agaricomycetes</taxon>
        <taxon>Agaricomycetidae</taxon>
        <taxon>Agaricales</taxon>
        <taxon>Pleurotineae</taxon>
        <taxon>Pterulaceae</taxon>
        <taxon>Pterulicium</taxon>
    </lineage>
</organism>
<dbReference type="InterPro" id="IPR001650">
    <property type="entry name" value="Helicase_C-like"/>
</dbReference>
<feature type="compositionally biased region" description="Basic and acidic residues" evidence="7">
    <location>
        <begin position="35"/>
        <end position="46"/>
    </location>
</feature>
<dbReference type="AlphaFoldDB" id="A0A5C3QQW0"/>
<dbReference type="InterPro" id="IPR013083">
    <property type="entry name" value="Znf_RING/FYVE/PHD"/>
</dbReference>
<evidence type="ECO:0000256" key="1">
    <source>
        <dbReference type="ARBA" id="ARBA00022723"/>
    </source>
</evidence>
<evidence type="ECO:0000256" key="6">
    <source>
        <dbReference type="ARBA" id="ARBA00022840"/>
    </source>
</evidence>
<dbReference type="InterPro" id="IPR011011">
    <property type="entry name" value="Znf_FYVE_PHD"/>
</dbReference>
<feature type="compositionally biased region" description="Basic and acidic residues" evidence="7">
    <location>
        <begin position="992"/>
        <end position="1003"/>
    </location>
</feature>
<keyword evidence="3" id="KW-0863">Zinc-finger</keyword>
<dbReference type="SUPFAM" id="SSF57903">
    <property type="entry name" value="FYVE/PHD zinc finger"/>
    <property type="match status" value="1"/>
</dbReference>
<dbReference type="OrthoDB" id="448448at2759"/>
<dbReference type="SMART" id="SM00487">
    <property type="entry name" value="DEXDc"/>
    <property type="match status" value="1"/>
</dbReference>
<evidence type="ECO:0000313" key="10">
    <source>
        <dbReference type="EMBL" id="TFL04242.1"/>
    </source>
</evidence>
<keyword evidence="5" id="KW-0862">Zinc</keyword>
<keyword evidence="11" id="KW-1185">Reference proteome</keyword>
<gene>
    <name evidence="10" type="ORF">BDV98DRAFT_563793</name>
</gene>
<feature type="region of interest" description="Disordered" evidence="7">
    <location>
        <begin position="984"/>
        <end position="1020"/>
    </location>
</feature>
<feature type="region of interest" description="Disordered" evidence="7">
    <location>
        <begin position="1"/>
        <end position="64"/>
    </location>
</feature>
<dbReference type="SMART" id="SM00490">
    <property type="entry name" value="HELICc"/>
    <property type="match status" value="1"/>
</dbReference>
<dbReference type="PROSITE" id="PS51192">
    <property type="entry name" value="HELICASE_ATP_BIND_1"/>
    <property type="match status" value="1"/>
</dbReference>
<dbReference type="Proteomes" id="UP000305067">
    <property type="component" value="Unassembled WGS sequence"/>
</dbReference>
<dbReference type="PROSITE" id="PS51194">
    <property type="entry name" value="HELICASE_CTER"/>
    <property type="match status" value="1"/>
</dbReference>
<evidence type="ECO:0000256" key="3">
    <source>
        <dbReference type="ARBA" id="ARBA00022771"/>
    </source>
</evidence>
<dbReference type="EMBL" id="ML178819">
    <property type="protein sequence ID" value="TFL04242.1"/>
    <property type="molecule type" value="Genomic_DNA"/>
</dbReference>
<evidence type="ECO:0000256" key="2">
    <source>
        <dbReference type="ARBA" id="ARBA00022741"/>
    </source>
</evidence>
<dbReference type="STRING" id="1884261.A0A5C3QQW0"/>
<evidence type="ECO:0000256" key="5">
    <source>
        <dbReference type="ARBA" id="ARBA00022833"/>
    </source>
</evidence>
<dbReference type="Gene3D" id="3.30.40.10">
    <property type="entry name" value="Zinc/RING finger domain, C3HC4 (zinc finger)"/>
    <property type="match status" value="1"/>
</dbReference>
<feature type="domain" description="Helicase C-terminal" evidence="9">
    <location>
        <begin position="468"/>
        <end position="629"/>
    </location>
</feature>
<accession>A0A5C3QQW0</accession>
<dbReference type="InterPro" id="IPR001965">
    <property type="entry name" value="Znf_PHD"/>
</dbReference>
<evidence type="ECO:0000313" key="11">
    <source>
        <dbReference type="Proteomes" id="UP000305067"/>
    </source>
</evidence>